<feature type="domain" description="HTH gntR-type" evidence="6">
    <location>
        <begin position="19"/>
        <end position="87"/>
    </location>
</feature>
<evidence type="ECO:0000256" key="4">
    <source>
        <dbReference type="ARBA" id="ARBA00023125"/>
    </source>
</evidence>
<reference evidence="7 8" key="1">
    <citation type="submission" date="2017-08" db="EMBL/GenBank/DDBJ databases">
        <title>Infants hospitalized years apart are colonized by the same room-sourced microbial strains.</title>
        <authorList>
            <person name="Brooks B."/>
            <person name="Olm M.R."/>
            <person name="Firek B.A."/>
            <person name="Baker R."/>
            <person name="Thomas B.C."/>
            <person name="Morowitz M.J."/>
            <person name="Banfield J.F."/>
        </authorList>
    </citation>
    <scope>NUCLEOTIDE SEQUENCE [LARGE SCALE GENOMIC DNA]</scope>
    <source>
        <strain evidence="7">S2_003_000_R2_4</strain>
    </source>
</reference>
<sequence>MARPWNMALGEVIDASKPTPLYLQIVHGLIHEIERGRLTSGAYLPSSRGLATMLGVNRKTVVLAYEDLIAQGWLTSCGTRGTTVSDVLPKSPATRRTKTEIVPEAVDAKAPAYAFHAPPARPLALPRDTPMRLDEGSPDGRLFPEEVLGRAYRSAIQRAARHNRMLYGDPRGSGPLRESVAAMLRTERGLAVRAENICITRGSQNAIFLAARTLITPGDTVLVEALTYEPAVAAFRACGAKVEAVGLDDQGVDVEDVERHCRKGGVKAIFLTPHHQFPTTVALRPERRLRLLLLARQFNFAIIEDDYDHEFHFESQPLLPIASYAPSYVIYAGSLSKLLLPALRIGYIAAPKAFIDAVAHTVSLTDGMGNALTEDAAAELIESGELRRHARKATQVYASRRQAFARAVEEAFGDRVRCRPPDGGLAFWLTFPDARDLDRIETNAPGLGVRLASSRSFAIREDAGRGLRIGFASLREDEARKALMTLAKAAGF</sequence>
<dbReference type="GO" id="GO:0003700">
    <property type="term" value="F:DNA-binding transcription factor activity"/>
    <property type="evidence" value="ECO:0007669"/>
    <property type="project" value="InterPro"/>
</dbReference>
<dbReference type="InterPro" id="IPR004839">
    <property type="entry name" value="Aminotransferase_I/II_large"/>
</dbReference>
<keyword evidence="2" id="KW-0663">Pyridoxal phosphate</keyword>
<evidence type="ECO:0000256" key="1">
    <source>
        <dbReference type="ARBA" id="ARBA00005384"/>
    </source>
</evidence>
<dbReference type="InterPro" id="IPR036390">
    <property type="entry name" value="WH_DNA-bd_sf"/>
</dbReference>
<dbReference type="EMBL" id="QFQZ01000021">
    <property type="protein sequence ID" value="PZR34903.1"/>
    <property type="molecule type" value="Genomic_DNA"/>
</dbReference>
<dbReference type="InterPro" id="IPR036388">
    <property type="entry name" value="WH-like_DNA-bd_sf"/>
</dbReference>
<dbReference type="Pfam" id="PF00155">
    <property type="entry name" value="Aminotran_1_2"/>
    <property type="match status" value="1"/>
</dbReference>
<dbReference type="Pfam" id="PF00392">
    <property type="entry name" value="GntR"/>
    <property type="match status" value="1"/>
</dbReference>
<evidence type="ECO:0000313" key="7">
    <source>
        <dbReference type="EMBL" id="PZR34903.1"/>
    </source>
</evidence>
<accession>A0A2W5VAP5</accession>
<keyword evidence="3" id="KW-0805">Transcription regulation</keyword>
<protein>
    <submittedName>
        <fullName evidence="7">PLP-dependent aminotransferase family protein</fullName>
    </submittedName>
</protein>
<evidence type="ECO:0000256" key="5">
    <source>
        <dbReference type="ARBA" id="ARBA00023163"/>
    </source>
</evidence>
<dbReference type="AlphaFoldDB" id="A0A2W5VAP5"/>
<evidence type="ECO:0000256" key="3">
    <source>
        <dbReference type="ARBA" id="ARBA00023015"/>
    </source>
</evidence>
<comment type="caution">
    <text evidence="7">The sequence shown here is derived from an EMBL/GenBank/DDBJ whole genome shotgun (WGS) entry which is preliminary data.</text>
</comment>
<organism evidence="7 8">
    <name type="scientific">Caulobacter segnis</name>
    <dbReference type="NCBI Taxonomy" id="88688"/>
    <lineage>
        <taxon>Bacteria</taxon>
        <taxon>Pseudomonadati</taxon>
        <taxon>Pseudomonadota</taxon>
        <taxon>Alphaproteobacteria</taxon>
        <taxon>Caulobacterales</taxon>
        <taxon>Caulobacteraceae</taxon>
        <taxon>Caulobacter</taxon>
    </lineage>
</organism>
<comment type="similarity">
    <text evidence="1">In the C-terminal section; belongs to the class-I pyridoxal-phosphate-dependent aminotransferase family.</text>
</comment>
<evidence type="ECO:0000259" key="6">
    <source>
        <dbReference type="PROSITE" id="PS50949"/>
    </source>
</evidence>
<keyword evidence="7" id="KW-0032">Aminotransferase</keyword>
<proteinExistence type="inferred from homology"/>
<dbReference type="GO" id="GO:0030170">
    <property type="term" value="F:pyridoxal phosphate binding"/>
    <property type="evidence" value="ECO:0007669"/>
    <property type="project" value="InterPro"/>
</dbReference>
<dbReference type="Proteomes" id="UP000249393">
    <property type="component" value="Unassembled WGS sequence"/>
</dbReference>
<dbReference type="InterPro" id="IPR015421">
    <property type="entry name" value="PyrdxlP-dep_Trfase_major"/>
</dbReference>
<dbReference type="CDD" id="cd07377">
    <property type="entry name" value="WHTH_GntR"/>
    <property type="match status" value="1"/>
</dbReference>
<dbReference type="InterPro" id="IPR051446">
    <property type="entry name" value="HTH_trans_reg/aminotransferase"/>
</dbReference>
<dbReference type="Gene3D" id="3.40.640.10">
    <property type="entry name" value="Type I PLP-dependent aspartate aminotransferase-like (Major domain)"/>
    <property type="match status" value="1"/>
</dbReference>
<dbReference type="SUPFAM" id="SSF53383">
    <property type="entry name" value="PLP-dependent transferases"/>
    <property type="match status" value="1"/>
</dbReference>
<dbReference type="RefSeq" id="WP_304276723.1">
    <property type="nucleotide sequence ID" value="NZ_QFQZ01000021.1"/>
</dbReference>
<dbReference type="InterPro" id="IPR000524">
    <property type="entry name" value="Tscrpt_reg_HTH_GntR"/>
</dbReference>
<dbReference type="Gene3D" id="1.10.10.10">
    <property type="entry name" value="Winged helix-like DNA-binding domain superfamily/Winged helix DNA-binding domain"/>
    <property type="match status" value="1"/>
</dbReference>
<gene>
    <name evidence="7" type="ORF">DI526_08935</name>
</gene>
<dbReference type="SMART" id="SM00345">
    <property type="entry name" value="HTH_GNTR"/>
    <property type="match status" value="1"/>
</dbReference>
<dbReference type="CDD" id="cd00609">
    <property type="entry name" value="AAT_like"/>
    <property type="match status" value="1"/>
</dbReference>
<evidence type="ECO:0000256" key="2">
    <source>
        <dbReference type="ARBA" id="ARBA00022898"/>
    </source>
</evidence>
<keyword evidence="7" id="KW-0808">Transferase</keyword>
<name>A0A2W5VAP5_9CAUL</name>
<dbReference type="PANTHER" id="PTHR46577">
    <property type="entry name" value="HTH-TYPE TRANSCRIPTIONAL REGULATORY PROTEIN GABR"/>
    <property type="match status" value="1"/>
</dbReference>
<dbReference type="SUPFAM" id="SSF46785">
    <property type="entry name" value="Winged helix' DNA-binding domain"/>
    <property type="match status" value="1"/>
</dbReference>
<keyword evidence="4" id="KW-0238">DNA-binding</keyword>
<keyword evidence="5" id="KW-0804">Transcription</keyword>
<dbReference type="GO" id="GO:0008483">
    <property type="term" value="F:transaminase activity"/>
    <property type="evidence" value="ECO:0007669"/>
    <property type="project" value="UniProtKB-KW"/>
</dbReference>
<dbReference type="PANTHER" id="PTHR46577:SF1">
    <property type="entry name" value="HTH-TYPE TRANSCRIPTIONAL REGULATORY PROTEIN GABR"/>
    <property type="match status" value="1"/>
</dbReference>
<dbReference type="InterPro" id="IPR015424">
    <property type="entry name" value="PyrdxlP-dep_Trfase"/>
</dbReference>
<dbReference type="PROSITE" id="PS50949">
    <property type="entry name" value="HTH_GNTR"/>
    <property type="match status" value="1"/>
</dbReference>
<dbReference type="GO" id="GO:0003677">
    <property type="term" value="F:DNA binding"/>
    <property type="evidence" value="ECO:0007669"/>
    <property type="project" value="UniProtKB-KW"/>
</dbReference>
<evidence type="ECO:0000313" key="8">
    <source>
        <dbReference type="Proteomes" id="UP000249393"/>
    </source>
</evidence>